<dbReference type="EMBL" id="CAKXAJ010020634">
    <property type="protein sequence ID" value="CAH2223870.1"/>
    <property type="molecule type" value="Genomic_DNA"/>
</dbReference>
<organism evidence="1 2">
    <name type="scientific">Pararge aegeria aegeria</name>
    <dbReference type="NCBI Taxonomy" id="348720"/>
    <lineage>
        <taxon>Eukaryota</taxon>
        <taxon>Metazoa</taxon>
        <taxon>Ecdysozoa</taxon>
        <taxon>Arthropoda</taxon>
        <taxon>Hexapoda</taxon>
        <taxon>Insecta</taxon>
        <taxon>Pterygota</taxon>
        <taxon>Neoptera</taxon>
        <taxon>Endopterygota</taxon>
        <taxon>Lepidoptera</taxon>
        <taxon>Glossata</taxon>
        <taxon>Ditrysia</taxon>
        <taxon>Papilionoidea</taxon>
        <taxon>Nymphalidae</taxon>
        <taxon>Satyrinae</taxon>
        <taxon>Satyrini</taxon>
        <taxon>Parargina</taxon>
        <taxon>Pararge</taxon>
    </lineage>
</organism>
<evidence type="ECO:0000313" key="1">
    <source>
        <dbReference type="EMBL" id="CAH2223870.1"/>
    </source>
</evidence>
<keyword evidence="2" id="KW-1185">Reference proteome</keyword>
<proteinExistence type="predicted"/>
<evidence type="ECO:0000313" key="2">
    <source>
        <dbReference type="Proteomes" id="UP000838756"/>
    </source>
</evidence>
<reference evidence="1" key="1">
    <citation type="submission" date="2022-03" db="EMBL/GenBank/DDBJ databases">
        <authorList>
            <person name="Lindestad O."/>
        </authorList>
    </citation>
    <scope>NUCLEOTIDE SEQUENCE</scope>
</reference>
<dbReference type="AlphaFoldDB" id="A0A8S4R092"/>
<dbReference type="Proteomes" id="UP000838756">
    <property type="component" value="Unassembled WGS sequence"/>
</dbReference>
<comment type="caution">
    <text evidence="1">The sequence shown here is derived from an EMBL/GenBank/DDBJ whole genome shotgun (WGS) entry which is preliminary data.</text>
</comment>
<accession>A0A8S4R092</accession>
<sequence length="220" mass="25583">MTDYFSVPTYRGIKLPSLNCAFLNEEWFLEGPGLDSQIGWVPIELLHPGARLWWPTPSLINQMLFIKKSSQQLKRSINYGSNDSIRNSPIKRKEKCKKWHKLFCHRVPDEEEFTLLPILNPKKHIVATTLSDDDNDWWLKYLRSDIWKIYESELENQAEFSKFRDWCSSIKLYNGKKTGILEKDEQLYCGILKAGIALYRWPPTANTVAVTDTGVDLNKG</sequence>
<feature type="non-terminal residue" evidence="1">
    <location>
        <position position="1"/>
    </location>
</feature>
<name>A0A8S4R092_9NEOP</name>
<protein>
    <submittedName>
        <fullName evidence="1">Jg27389 protein</fullName>
    </submittedName>
</protein>
<dbReference type="OrthoDB" id="270970at2759"/>
<gene>
    <name evidence="1" type="primary">jg27389</name>
    <name evidence="1" type="ORF">PAEG_LOCUS6836</name>
</gene>